<dbReference type="RefSeq" id="YP_009278823.1">
    <property type="nucleotide sequence ID" value="NC_031010.1"/>
</dbReference>
<dbReference type="Proteomes" id="UP000202923">
    <property type="component" value="Genome"/>
</dbReference>
<reference evidence="1 2" key="1">
    <citation type="submission" date="2016-06" db="EMBL/GenBank/DDBJ databases">
        <authorList>
            <person name="Kjaerup R.B."/>
            <person name="Dalgaard T.S."/>
            <person name="Juul-Madsen H.R."/>
        </authorList>
    </citation>
    <scope>NUCLEOTIDE SEQUENCE [LARGE SCALE GENOMIC DNA]</scope>
</reference>
<dbReference type="OrthoDB" id="34733at10239"/>
<organism evidence="1 2">
    <name type="scientific">Erwinia phage vB_EamM_Kwan</name>
    <dbReference type="NCBI Taxonomy" id="1883374"/>
    <lineage>
        <taxon>Viruses</taxon>
        <taxon>Duplodnaviria</taxon>
        <taxon>Heunggongvirae</taxon>
        <taxon>Uroviricota</taxon>
        <taxon>Caudoviricetes</taxon>
        <taxon>Chimalliviridae</taxon>
        <taxon>Wellingtonvirus</taxon>
        <taxon>Wellingtonvirus wellington</taxon>
    </lineage>
</organism>
<dbReference type="EMBL" id="KX397369">
    <property type="protein sequence ID" value="ANZ49570.1"/>
    <property type="molecule type" value="Genomic_DNA"/>
</dbReference>
<gene>
    <name evidence="1" type="ORF">KWAN_218</name>
</gene>
<name>A0A1B2IE73_9CAUD</name>
<evidence type="ECO:0000313" key="1">
    <source>
        <dbReference type="EMBL" id="ANZ49570.1"/>
    </source>
</evidence>
<protein>
    <submittedName>
        <fullName evidence="1">Uncharacterized protein</fullName>
    </submittedName>
</protein>
<sequence>MDWPIYHVFGTSQLDDSDYAVLLNQLARIESTRLYIGNSVETPLSRLVGSDFRLFDAEHLRESWINTALWREAYMLQWAKVDIEKVWDSFVDDRQKAQVMHVIELMNRKTVRHEGLDAVFASWQKRNK</sequence>
<dbReference type="KEGG" id="vg:29062062"/>
<evidence type="ECO:0000313" key="2">
    <source>
        <dbReference type="Proteomes" id="UP000202923"/>
    </source>
</evidence>
<accession>A0A1B2IE73</accession>
<dbReference type="GeneID" id="29062062"/>
<proteinExistence type="predicted"/>